<dbReference type="SUPFAM" id="SSF57903">
    <property type="entry name" value="FYVE/PHD zinc finger"/>
    <property type="match status" value="1"/>
</dbReference>
<gene>
    <name evidence="3" type="ORF">OIDMADRAFT_157139</name>
</gene>
<feature type="domain" description="BAH" evidence="2">
    <location>
        <begin position="110"/>
        <end position="242"/>
    </location>
</feature>
<name>A0A0C3HRA6_OIDMZ</name>
<feature type="region of interest" description="Disordered" evidence="1">
    <location>
        <begin position="290"/>
        <end position="310"/>
    </location>
</feature>
<dbReference type="PROSITE" id="PS51038">
    <property type="entry name" value="BAH"/>
    <property type="match status" value="1"/>
</dbReference>
<dbReference type="STRING" id="913774.A0A0C3HRA6"/>
<keyword evidence="4" id="KW-1185">Reference proteome</keyword>
<dbReference type="CDD" id="cd04370">
    <property type="entry name" value="BAH"/>
    <property type="match status" value="1"/>
</dbReference>
<accession>A0A0C3HRA6</accession>
<feature type="compositionally biased region" description="Low complexity" evidence="1">
    <location>
        <begin position="23"/>
        <end position="34"/>
    </location>
</feature>
<evidence type="ECO:0000259" key="2">
    <source>
        <dbReference type="PROSITE" id="PS51038"/>
    </source>
</evidence>
<dbReference type="CDD" id="cd15489">
    <property type="entry name" value="PHD_SF"/>
    <property type="match status" value="1"/>
</dbReference>
<dbReference type="PANTHER" id="PTHR46364">
    <property type="entry name" value="OS08G0421900 PROTEIN"/>
    <property type="match status" value="1"/>
</dbReference>
<dbReference type="AlphaFoldDB" id="A0A0C3HRA6"/>
<proteinExistence type="predicted"/>
<feature type="region of interest" description="Disordered" evidence="1">
    <location>
        <begin position="1"/>
        <end position="34"/>
    </location>
</feature>
<sequence length="364" mass="41341">MAPKHGLSALQAEETLAKRVKNSSTPASRSATPAEITARVPFSVQYPLVDTKRKLSKREQELVDHAEFQISPFVAKGASKKGELDQHYTVTPSAEWESMKKYNNFIIQGEVYKNNHFVYVRGQDTPKGSVERDKDFWVARILQVRATNPQHVYALVAWLYWPEELPPPKTKTSDTVNSISGQRKYHGSHELIASNYMEVLDVLSFAGKADVYQWEEEDDNLTSKLYWRQTFCRETQELSTLRKHCICDGYFNPEVAMMICDNEECKLWMHEECLIDDILTKTYERVVEDGSEEADANGAAKPASKKGKSGRKIWKGKFDAKFHTDDTADGSHTTVTITDLRSTSKGPKTWTERVACLKCASLLD</sequence>
<evidence type="ECO:0000256" key="1">
    <source>
        <dbReference type="SAM" id="MobiDB-lite"/>
    </source>
</evidence>
<protein>
    <recommendedName>
        <fullName evidence="2">BAH domain-containing protein</fullName>
    </recommendedName>
</protein>
<dbReference type="InterPro" id="IPR043151">
    <property type="entry name" value="BAH_sf"/>
</dbReference>
<dbReference type="Gene3D" id="2.30.30.490">
    <property type="match status" value="1"/>
</dbReference>
<reference evidence="3 4" key="1">
    <citation type="submission" date="2014-04" db="EMBL/GenBank/DDBJ databases">
        <authorList>
            <consortium name="DOE Joint Genome Institute"/>
            <person name="Kuo A."/>
            <person name="Martino E."/>
            <person name="Perotto S."/>
            <person name="Kohler A."/>
            <person name="Nagy L.G."/>
            <person name="Floudas D."/>
            <person name="Copeland A."/>
            <person name="Barry K.W."/>
            <person name="Cichocki N."/>
            <person name="Veneault-Fourrey C."/>
            <person name="LaButti K."/>
            <person name="Lindquist E.A."/>
            <person name="Lipzen A."/>
            <person name="Lundell T."/>
            <person name="Morin E."/>
            <person name="Murat C."/>
            <person name="Sun H."/>
            <person name="Tunlid A."/>
            <person name="Henrissat B."/>
            <person name="Grigoriev I.V."/>
            <person name="Hibbett D.S."/>
            <person name="Martin F."/>
            <person name="Nordberg H.P."/>
            <person name="Cantor M.N."/>
            <person name="Hua S.X."/>
        </authorList>
    </citation>
    <scope>NUCLEOTIDE SEQUENCE [LARGE SCALE GENOMIC DNA]</scope>
    <source>
        <strain evidence="3 4">Zn</strain>
    </source>
</reference>
<dbReference type="OrthoDB" id="10259622at2759"/>
<dbReference type="GO" id="GO:0003682">
    <property type="term" value="F:chromatin binding"/>
    <property type="evidence" value="ECO:0007669"/>
    <property type="project" value="InterPro"/>
</dbReference>
<evidence type="ECO:0000313" key="4">
    <source>
        <dbReference type="Proteomes" id="UP000054321"/>
    </source>
</evidence>
<organism evidence="3 4">
    <name type="scientific">Oidiodendron maius (strain Zn)</name>
    <dbReference type="NCBI Taxonomy" id="913774"/>
    <lineage>
        <taxon>Eukaryota</taxon>
        <taxon>Fungi</taxon>
        <taxon>Dikarya</taxon>
        <taxon>Ascomycota</taxon>
        <taxon>Pezizomycotina</taxon>
        <taxon>Leotiomycetes</taxon>
        <taxon>Leotiomycetes incertae sedis</taxon>
        <taxon>Myxotrichaceae</taxon>
        <taxon>Oidiodendron</taxon>
    </lineage>
</organism>
<dbReference type="InParanoid" id="A0A0C3HRA6"/>
<dbReference type="InterPro" id="IPR011011">
    <property type="entry name" value="Znf_FYVE_PHD"/>
</dbReference>
<dbReference type="Proteomes" id="UP000054321">
    <property type="component" value="Unassembled WGS sequence"/>
</dbReference>
<dbReference type="EMBL" id="KN832872">
    <property type="protein sequence ID" value="KIN04802.1"/>
    <property type="molecule type" value="Genomic_DNA"/>
</dbReference>
<dbReference type="InterPro" id="IPR001025">
    <property type="entry name" value="BAH_dom"/>
</dbReference>
<reference evidence="4" key="2">
    <citation type="submission" date="2015-01" db="EMBL/GenBank/DDBJ databases">
        <title>Evolutionary Origins and Diversification of the Mycorrhizal Mutualists.</title>
        <authorList>
            <consortium name="DOE Joint Genome Institute"/>
            <consortium name="Mycorrhizal Genomics Consortium"/>
            <person name="Kohler A."/>
            <person name="Kuo A."/>
            <person name="Nagy L.G."/>
            <person name="Floudas D."/>
            <person name="Copeland A."/>
            <person name="Barry K.W."/>
            <person name="Cichocki N."/>
            <person name="Veneault-Fourrey C."/>
            <person name="LaButti K."/>
            <person name="Lindquist E.A."/>
            <person name="Lipzen A."/>
            <person name="Lundell T."/>
            <person name="Morin E."/>
            <person name="Murat C."/>
            <person name="Riley R."/>
            <person name="Ohm R."/>
            <person name="Sun H."/>
            <person name="Tunlid A."/>
            <person name="Henrissat B."/>
            <person name="Grigoriev I.V."/>
            <person name="Hibbett D.S."/>
            <person name="Martin F."/>
        </authorList>
    </citation>
    <scope>NUCLEOTIDE SEQUENCE [LARGE SCALE GENOMIC DNA]</scope>
    <source>
        <strain evidence="4">Zn</strain>
    </source>
</reference>
<dbReference type="HOGENOM" id="CLU_028410_1_0_1"/>
<evidence type="ECO:0000313" key="3">
    <source>
        <dbReference type="EMBL" id="KIN04802.1"/>
    </source>
</evidence>